<dbReference type="PROSITE" id="PS00280">
    <property type="entry name" value="BPTI_KUNITZ_1"/>
    <property type="match status" value="2"/>
</dbReference>
<feature type="signal peptide" evidence="2">
    <location>
        <begin position="1"/>
        <end position="25"/>
    </location>
</feature>
<keyword evidence="2" id="KW-0732">Signal</keyword>
<keyword evidence="5" id="KW-1185">Reference proteome</keyword>
<dbReference type="SMART" id="SM00289">
    <property type="entry name" value="WR1"/>
    <property type="match status" value="16"/>
</dbReference>
<dbReference type="GO" id="GO:0008061">
    <property type="term" value="F:chitin binding"/>
    <property type="evidence" value="ECO:0007669"/>
    <property type="project" value="InterPro"/>
</dbReference>
<dbReference type="InterPro" id="IPR036508">
    <property type="entry name" value="Chitin-bd_dom_sf"/>
</dbReference>
<dbReference type="InterPro" id="IPR053014">
    <property type="entry name" value="Cuticle_assoc_divergent"/>
</dbReference>
<evidence type="ECO:0000259" key="3">
    <source>
        <dbReference type="PROSITE" id="PS50279"/>
    </source>
</evidence>
<dbReference type="Proteomes" id="UP001328107">
    <property type="component" value="Unassembled WGS sequence"/>
</dbReference>
<dbReference type="InterPro" id="IPR036880">
    <property type="entry name" value="Kunitz_BPTI_sf"/>
</dbReference>
<dbReference type="InterPro" id="IPR002223">
    <property type="entry name" value="Kunitz_BPTI"/>
</dbReference>
<dbReference type="Pfam" id="PF01683">
    <property type="entry name" value="EB"/>
    <property type="match status" value="1"/>
</dbReference>
<feature type="region of interest" description="Disordered" evidence="1">
    <location>
        <begin position="1365"/>
        <end position="1400"/>
    </location>
</feature>
<sequence>MVQPHHNAVVLRLLQMTIVAGVALAALDCNPSEDIKKPDPESPEYYLYCNLEGTFSRKRCQGERIFSASSNACVSPLGEDEAASDDPFSFAHFQAPDDLCGAGIPLTILSAPVVCNPSISSCPDGYVCRMYERSGTSYCCQNTSPTTDNGASCSADQVTYVEPSTGRPRSCVLSSESSCPIGFGCNIVGGTTTRCCGKDFGCPFNSAAFLNPNTGSHVECSPGSVGECQRGFVCVRSAMFNKHICCSAVEPDDSNSPLGETLSAILRAQCPNGEAALANPSSCDADTLCPTGYICTDGKCCPSAGVCPAGQPLGGGMTVCSPDNPCQEGYECTTTGGVQYCCPARTRVCNLPRNCGVECSSARPAVTRYFFDSTTGSCRSFQFSQCGGNANNFNSLDECEGFCVDRQCAAGQPYRVGAVNAACAPLAASSCPRQFVCQPPLFGTASICCPSPELTCNEMVSAGTPCFGRSMTLQRFYFNPNTRRCQPFQYYGCNGNGNNFESLDSCNNFCLNAVDSVCGGVSPLYNPNNEVQRCSNDVPCPAGFSCNDQRYCCPSAQTACSAPVSRGNVCAGSPQRSLWHFDATTQKCRQFTYNGCGGSANRFTSLASCTDTCVKAGALGQCPRGMTAYVDNGDLSPKTCTLNVMGTCPPSASCVRSTTNRAICCQVVTSCPEGRVPYNIPGSTSVVSCNIDGNDCPSGNVCVESSSVSGFFMCCSARTGINSLRPPLGMGKKQSARERPSQVLKELSPCPPGLESAGETCTVNEVNSCAAGELCFKDRGYKNGVCCKTTPPKCAEKGFIPRYITRNQVQLCQSDLSPCPSGSRCMTSNVPTVAICCQQYNHPGRPQERLPPPSSSPMKKEIPDLNNPLCKNSEIPFKDNFGKVHTCNFFQNSCPLGYKCEFSNTGQPVCCNDVESIRCPSGSSSFEFGGRPLACPAGSTRCPNGYACVPSLNPRYHLCCSTGASLVPQCTRGVAYLDPVTNQHQGCSPLSPISCPNGFHCLESTQAGHFICCTSGDITASYKGFCPPRQLPHINGNGSPSTCHMTLHPCPTTAPYVCIYSAERQDSFCCAPIDTAVRVGNSITLRSSPGHGVISNGGFGNVPSTQSPFDALPVGGCPAGTRPLVDHFRNVVECGIRPCPDGFACVYSPSDTRWQCCSAGSILLKSIAPPPPSPDPSPASETTSPNDPSKPVLECPFGFSLIDEKCIKVLYVGQKGCSSDVQCSTRESNATCDSGYCICPENRPLVHSGKCVSDCPAGFANIAGRCYDPTTVIFMDSVDERANGTIGGFCLDTVIEEKRCSVLNAYCSEKTITCTCKPGFELKMDFKNKNDGGSCLADPSSKFSSDKPMPASEALLEPQQEGELYFVDIGPPPSPSTPELNEGSGEEPTAPKEDAEDLDRYLFQSDHMVGVFA</sequence>
<dbReference type="GO" id="GO:0004867">
    <property type="term" value="F:serine-type endopeptidase inhibitor activity"/>
    <property type="evidence" value="ECO:0007669"/>
    <property type="project" value="InterPro"/>
</dbReference>
<dbReference type="Pfam" id="PF14625">
    <property type="entry name" value="Lustrin_cystein"/>
    <property type="match status" value="12"/>
</dbReference>
<dbReference type="PROSITE" id="PS50279">
    <property type="entry name" value="BPTI_KUNITZ_2"/>
    <property type="match status" value="3"/>
</dbReference>
<feature type="domain" description="BPTI/Kunitz inhibitor" evidence="3">
    <location>
        <begin position="349"/>
        <end position="403"/>
    </location>
</feature>
<evidence type="ECO:0000256" key="1">
    <source>
        <dbReference type="SAM" id="MobiDB-lite"/>
    </source>
</evidence>
<proteinExistence type="predicted"/>
<dbReference type="InterPro" id="IPR006150">
    <property type="entry name" value="Cys_repeat_1"/>
</dbReference>
<feature type="domain" description="BPTI/Kunitz inhibitor" evidence="3">
    <location>
        <begin position="456"/>
        <end position="510"/>
    </location>
</feature>
<dbReference type="InterPro" id="IPR028150">
    <property type="entry name" value="Lustrin_cystein"/>
</dbReference>
<organism evidence="4 5">
    <name type="scientific">Pristionchus mayeri</name>
    <dbReference type="NCBI Taxonomy" id="1317129"/>
    <lineage>
        <taxon>Eukaryota</taxon>
        <taxon>Metazoa</taxon>
        <taxon>Ecdysozoa</taxon>
        <taxon>Nematoda</taxon>
        <taxon>Chromadorea</taxon>
        <taxon>Rhabditida</taxon>
        <taxon>Rhabditina</taxon>
        <taxon>Diplogasteromorpha</taxon>
        <taxon>Diplogasteroidea</taxon>
        <taxon>Neodiplogasteridae</taxon>
        <taxon>Pristionchus</taxon>
    </lineage>
</organism>
<comment type="caution">
    <text evidence="4">The sequence shown here is derived from an EMBL/GenBank/DDBJ whole genome shotgun (WGS) entry which is preliminary data.</text>
</comment>
<name>A0AAN4Z1Y0_9BILA</name>
<dbReference type="Gene3D" id="4.10.410.10">
    <property type="entry name" value="Pancreatic trypsin inhibitor Kunitz domain"/>
    <property type="match status" value="3"/>
</dbReference>
<evidence type="ECO:0000313" key="5">
    <source>
        <dbReference type="Proteomes" id="UP001328107"/>
    </source>
</evidence>
<dbReference type="InterPro" id="IPR006149">
    <property type="entry name" value="EB_dom"/>
</dbReference>
<dbReference type="Pfam" id="PF00014">
    <property type="entry name" value="Kunitz_BPTI"/>
    <property type="match status" value="3"/>
</dbReference>
<feature type="region of interest" description="Disordered" evidence="1">
    <location>
        <begin position="1168"/>
        <end position="1189"/>
    </location>
</feature>
<accession>A0AAN4Z1Y0</accession>
<feature type="domain" description="BPTI/Kunitz inhibitor" evidence="3">
    <location>
        <begin position="560"/>
        <end position="613"/>
    </location>
</feature>
<dbReference type="SUPFAM" id="SSF57625">
    <property type="entry name" value="Invertebrate chitin-binding proteins"/>
    <property type="match status" value="1"/>
</dbReference>
<protein>
    <recommendedName>
        <fullName evidence="3">BPTI/Kunitz inhibitor domain-containing protein</fullName>
    </recommendedName>
</protein>
<evidence type="ECO:0000313" key="4">
    <source>
        <dbReference type="EMBL" id="GMR31809.1"/>
    </source>
</evidence>
<dbReference type="PANTHER" id="PTHR46339">
    <property type="entry name" value="PROTEIN CBG15282-RELATED"/>
    <property type="match status" value="1"/>
</dbReference>
<reference evidence="5" key="1">
    <citation type="submission" date="2022-10" db="EMBL/GenBank/DDBJ databases">
        <title>Genome assembly of Pristionchus species.</title>
        <authorList>
            <person name="Yoshida K."/>
            <person name="Sommer R.J."/>
        </authorList>
    </citation>
    <scope>NUCLEOTIDE SEQUENCE [LARGE SCALE GENOMIC DNA]</scope>
    <source>
        <strain evidence="5">RS5460</strain>
    </source>
</reference>
<dbReference type="PANTHER" id="PTHR46339:SF6">
    <property type="entry name" value="BPTI_KUNITZ INHIBITOR DOMAIN-CONTAINING PROTEIN"/>
    <property type="match status" value="1"/>
</dbReference>
<dbReference type="EMBL" id="BTRK01000001">
    <property type="protein sequence ID" value="GMR31809.1"/>
    <property type="molecule type" value="Genomic_DNA"/>
</dbReference>
<dbReference type="InterPro" id="IPR020901">
    <property type="entry name" value="Prtase_inh_Kunz-CS"/>
</dbReference>
<feature type="chain" id="PRO_5042889815" description="BPTI/Kunitz inhibitor domain-containing protein" evidence="2">
    <location>
        <begin position="26"/>
        <end position="1413"/>
    </location>
</feature>
<dbReference type="SMART" id="SM00131">
    <property type="entry name" value="KU"/>
    <property type="match status" value="3"/>
</dbReference>
<gene>
    <name evidence="4" type="ORF">PMAYCL1PPCAC_02004</name>
</gene>
<feature type="compositionally biased region" description="Pro residues" evidence="1">
    <location>
        <begin position="1168"/>
        <end position="1177"/>
    </location>
</feature>
<dbReference type="CDD" id="cd00109">
    <property type="entry name" value="Kunitz-type"/>
    <property type="match status" value="3"/>
</dbReference>
<dbReference type="SUPFAM" id="SSF57362">
    <property type="entry name" value="BPTI-like"/>
    <property type="match status" value="3"/>
</dbReference>
<evidence type="ECO:0000256" key="2">
    <source>
        <dbReference type="SAM" id="SignalP"/>
    </source>
</evidence>